<reference evidence="3 4" key="1">
    <citation type="submission" date="2019-02" db="EMBL/GenBank/DDBJ databases">
        <title>Deep-cultivation of Planctomycetes and their phenomic and genomic characterization uncovers novel biology.</title>
        <authorList>
            <person name="Wiegand S."/>
            <person name="Jogler M."/>
            <person name="Boedeker C."/>
            <person name="Pinto D."/>
            <person name="Vollmers J."/>
            <person name="Rivas-Marin E."/>
            <person name="Kohn T."/>
            <person name="Peeters S.H."/>
            <person name="Heuer A."/>
            <person name="Rast P."/>
            <person name="Oberbeckmann S."/>
            <person name="Bunk B."/>
            <person name="Jeske O."/>
            <person name="Meyerdierks A."/>
            <person name="Storesund J.E."/>
            <person name="Kallscheuer N."/>
            <person name="Luecker S."/>
            <person name="Lage O.M."/>
            <person name="Pohl T."/>
            <person name="Merkel B.J."/>
            <person name="Hornburger P."/>
            <person name="Mueller R.-W."/>
            <person name="Bruemmer F."/>
            <person name="Labrenz M."/>
            <person name="Spormann A.M."/>
            <person name="Op den Camp H."/>
            <person name="Overmann J."/>
            <person name="Amann R."/>
            <person name="Jetten M.S.M."/>
            <person name="Mascher T."/>
            <person name="Medema M.H."/>
            <person name="Devos D.P."/>
            <person name="Kaster A.-K."/>
            <person name="Ovreas L."/>
            <person name="Rohde M."/>
            <person name="Galperin M.Y."/>
            <person name="Jogler C."/>
        </authorList>
    </citation>
    <scope>NUCLEOTIDE SEQUENCE [LARGE SCALE GENOMIC DNA]</scope>
    <source>
        <strain evidence="3 4">Pan161</strain>
    </source>
</reference>
<dbReference type="Proteomes" id="UP000316855">
    <property type="component" value="Chromosome"/>
</dbReference>
<evidence type="ECO:0000313" key="3">
    <source>
        <dbReference type="EMBL" id="QDT92473.1"/>
    </source>
</evidence>
<keyword evidence="3" id="KW-0560">Oxidoreductase</keyword>
<protein>
    <submittedName>
        <fullName evidence="3">Inositol 2-dehydrogenase</fullName>
        <ecNumber evidence="3">1.1.1.18</ecNumber>
    </submittedName>
</protein>
<dbReference type="KEGG" id="gax:Pan161_41400"/>
<gene>
    <name evidence="3" type="primary">iolG_10</name>
    <name evidence="3" type="ORF">Pan161_41400</name>
</gene>
<dbReference type="EC" id="1.1.1.18" evidence="3"/>
<dbReference type="InterPro" id="IPR000683">
    <property type="entry name" value="Gfo/Idh/MocA-like_OxRdtase_N"/>
</dbReference>
<dbReference type="PROSITE" id="PS51318">
    <property type="entry name" value="TAT"/>
    <property type="match status" value="1"/>
</dbReference>
<dbReference type="PANTHER" id="PTHR43818:SF5">
    <property type="entry name" value="OXIDOREDUCTASE FAMILY PROTEIN"/>
    <property type="match status" value="1"/>
</dbReference>
<dbReference type="RefSeq" id="WP_145230179.1">
    <property type="nucleotide sequence ID" value="NZ_CP036343.1"/>
</dbReference>
<dbReference type="Gene3D" id="3.40.50.720">
    <property type="entry name" value="NAD(P)-binding Rossmann-like Domain"/>
    <property type="match status" value="1"/>
</dbReference>
<dbReference type="InterPro" id="IPR006311">
    <property type="entry name" value="TAT_signal"/>
</dbReference>
<accession>A0A517VHI2</accession>
<feature type="domain" description="Gfo/Idh/MocA-like oxidoreductase N-terminal" evidence="1">
    <location>
        <begin position="45"/>
        <end position="179"/>
    </location>
</feature>
<evidence type="ECO:0000313" key="4">
    <source>
        <dbReference type="Proteomes" id="UP000316855"/>
    </source>
</evidence>
<dbReference type="PANTHER" id="PTHR43818">
    <property type="entry name" value="BCDNA.GH03377"/>
    <property type="match status" value="1"/>
</dbReference>
<dbReference type="OrthoDB" id="253515at2"/>
<proteinExistence type="predicted"/>
<dbReference type="GO" id="GO:0000166">
    <property type="term" value="F:nucleotide binding"/>
    <property type="evidence" value="ECO:0007669"/>
    <property type="project" value="InterPro"/>
</dbReference>
<dbReference type="AlphaFoldDB" id="A0A517VHI2"/>
<name>A0A517VHI2_9PLAN</name>
<dbReference type="EMBL" id="CP036343">
    <property type="protein sequence ID" value="QDT92473.1"/>
    <property type="molecule type" value="Genomic_DNA"/>
</dbReference>
<dbReference type="SUPFAM" id="SSF55347">
    <property type="entry name" value="Glyceraldehyde-3-phosphate dehydrogenase-like, C-terminal domain"/>
    <property type="match status" value="1"/>
</dbReference>
<keyword evidence="4" id="KW-1185">Reference proteome</keyword>
<dbReference type="Pfam" id="PF22725">
    <property type="entry name" value="GFO_IDH_MocA_C3"/>
    <property type="match status" value="1"/>
</dbReference>
<dbReference type="SUPFAM" id="SSF51735">
    <property type="entry name" value="NAD(P)-binding Rossmann-fold domains"/>
    <property type="match status" value="1"/>
</dbReference>
<dbReference type="NCBIfam" id="TIGR01409">
    <property type="entry name" value="TAT_signal_seq"/>
    <property type="match status" value="1"/>
</dbReference>
<dbReference type="InterPro" id="IPR019546">
    <property type="entry name" value="TAT_signal_bac_arc"/>
</dbReference>
<dbReference type="InterPro" id="IPR050463">
    <property type="entry name" value="Gfo/Idh/MocA_oxidrdct_glycsds"/>
</dbReference>
<organism evidence="3 4">
    <name type="scientific">Gimesia algae</name>
    <dbReference type="NCBI Taxonomy" id="2527971"/>
    <lineage>
        <taxon>Bacteria</taxon>
        <taxon>Pseudomonadati</taxon>
        <taxon>Planctomycetota</taxon>
        <taxon>Planctomycetia</taxon>
        <taxon>Planctomycetales</taxon>
        <taxon>Planctomycetaceae</taxon>
        <taxon>Gimesia</taxon>
    </lineage>
</organism>
<dbReference type="InterPro" id="IPR036291">
    <property type="entry name" value="NAD(P)-bd_dom_sf"/>
</dbReference>
<dbReference type="InterPro" id="IPR055170">
    <property type="entry name" value="GFO_IDH_MocA-like_dom"/>
</dbReference>
<evidence type="ECO:0000259" key="1">
    <source>
        <dbReference type="Pfam" id="PF01408"/>
    </source>
</evidence>
<sequence length="445" mass="49375">MTQSNNQSTSRRDFLKVTTATAVGTGILSTLGSTAHVHASGDDTIKVGLVGCGGRGTGAASQALSTKGNVKLEAMADAFKDRMDSSLSNLQKQFSGRPERVDVAEDKMFVGFDAYQKLLDSGVDVVILATPPGFRPIHFEAAVNKGVHIFMEKPVATDVTGVKKVLEAAKKAKEKKLAVGVGLQRHHQAPYIETIQRLKDGAIGDITSMRCYWNSGGVWEPRLAREDAKSEMEYQMRNWYYYNWLCGDHINEQHIHNIDVCNWLKDDFPVKAYGMGGRQVRTDKKYGEIYDHFAVEFVYADDTRMYSQCRHIRNCWNSVTEHAQGTKGSCDISGAKYETTGGYKWKYRGKKTNPYQVEHDDLFAAIYNGTPYNEAEYGAKSTMTSILGRLATYSGKPVTWDEAMASEVSLMPSDFSWEGTPVTVPDENGFYPIPTPGVSEVLKKA</sequence>
<dbReference type="Gene3D" id="3.30.360.10">
    <property type="entry name" value="Dihydrodipicolinate Reductase, domain 2"/>
    <property type="match status" value="1"/>
</dbReference>
<feature type="domain" description="GFO/IDH/MocA-like oxidoreductase" evidence="2">
    <location>
        <begin position="196"/>
        <end position="329"/>
    </location>
</feature>
<evidence type="ECO:0000259" key="2">
    <source>
        <dbReference type="Pfam" id="PF22725"/>
    </source>
</evidence>
<dbReference type="GO" id="GO:0050112">
    <property type="term" value="F:inositol 2-dehydrogenase (NAD+) activity"/>
    <property type="evidence" value="ECO:0007669"/>
    <property type="project" value="UniProtKB-EC"/>
</dbReference>
<dbReference type="Pfam" id="PF01408">
    <property type="entry name" value="GFO_IDH_MocA"/>
    <property type="match status" value="1"/>
</dbReference>